<name>A0A9N9JA85_9GLOM</name>
<feature type="non-terminal residue" evidence="1">
    <location>
        <position position="108"/>
    </location>
</feature>
<organism evidence="1 2">
    <name type="scientific">Dentiscutata erythropus</name>
    <dbReference type="NCBI Taxonomy" id="1348616"/>
    <lineage>
        <taxon>Eukaryota</taxon>
        <taxon>Fungi</taxon>
        <taxon>Fungi incertae sedis</taxon>
        <taxon>Mucoromycota</taxon>
        <taxon>Glomeromycotina</taxon>
        <taxon>Glomeromycetes</taxon>
        <taxon>Diversisporales</taxon>
        <taxon>Gigasporaceae</taxon>
        <taxon>Dentiscutata</taxon>
    </lineage>
</organism>
<dbReference type="OrthoDB" id="2430995at2759"/>
<proteinExistence type="predicted"/>
<protein>
    <submittedName>
        <fullName evidence="1">8041_t:CDS:1</fullName>
    </submittedName>
</protein>
<reference evidence="1" key="1">
    <citation type="submission" date="2021-06" db="EMBL/GenBank/DDBJ databases">
        <authorList>
            <person name="Kallberg Y."/>
            <person name="Tangrot J."/>
            <person name="Rosling A."/>
        </authorList>
    </citation>
    <scope>NUCLEOTIDE SEQUENCE</scope>
    <source>
        <strain evidence="1">MA453B</strain>
    </source>
</reference>
<dbReference type="EMBL" id="CAJVPY010019781">
    <property type="protein sequence ID" value="CAG8772893.1"/>
    <property type="molecule type" value="Genomic_DNA"/>
</dbReference>
<accession>A0A9N9JA85</accession>
<dbReference type="AlphaFoldDB" id="A0A9N9JA85"/>
<evidence type="ECO:0000313" key="2">
    <source>
        <dbReference type="Proteomes" id="UP000789405"/>
    </source>
</evidence>
<dbReference type="Proteomes" id="UP000789405">
    <property type="component" value="Unassembled WGS sequence"/>
</dbReference>
<evidence type="ECO:0000313" key="1">
    <source>
        <dbReference type="EMBL" id="CAG8772893.1"/>
    </source>
</evidence>
<sequence length="108" mass="12552">RGNDCVDHCWNVCGRDVQVPCLGLKSCPVFRIIPKIASKFTIGDRYIRYICAKCFEKHENPQFQENLFGQSAFTSEWDEKFDIIVKQLINRHNKDFGVEEINAEILTI</sequence>
<keyword evidence="2" id="KW-1185">Reference proteome</keyword>
<gene>
    <name evidence="1" type="ORF">DERYTH_LOCUS18856</name>
</gene>
<feature type="non-terminal residue" evidence="1">
    <location>
        <position position="1"/>
    </location>
</feature>
<comment type="caution">
    <text evidence="1">The sequence shown here is derived from an EMBL/GenBank/DDBJ whole genome shotgun (WGS) entry which is preliminary data.</text>
</comment>